<dbReference type="Pfam" id="PF00668">
    <property type="entry name" value="Condensation"/>
    <property type="match status" value="3"/>
</dbReference>
<dbReference type="Pfam" id="PF00550">
    <property type="entry name" value="PP-binding"/>
    <property type="match status" value="1"/>
</dbReference>
<dbReference type="InterPro" id="IPR036736">
    <property type="entry name" value="ACP-like_sf"/>
</dbReference>
<dbReference type="InterPro" id="IPR042099">
    <property type="entry name" value="ANL_N_sf"/>
</dbReference>
<evidence type="ECO:0000256" key="1">
    <source>
        <dbReference type="ARBA" id="ARBA00001957"/>
    </source>
</evidence>
<reference evidence="4 5" key="1">
    <citation type="submission" date="2021-05" db="EMBL/GenBank/DDBJ databases">
        <title>Kineosporia and Streptomyces sp. nov. two new marine actinobacteria isolated from Coral.</title>
        <authorList>
            <person name="Buangrab K."/>
            <person name="Sutthacheep M."/>
            <person name="Yeemin T."/>
            <person name="Harunari E."/>
            <person name="Igarashi Y."/>
            <person name="Kanchanasin P."/>
            <person name="Tanasupawat S."/>
            <person name="Phongsopitanun W."/>
        </authorList>
    </citation>
    <scope>NUCLEOTIDE SEQUENCE [LARGE SCALE GENOMIC DNA]</scope>
    <source>
        <strain evidence="4 5">J2-2</strain>
    </source>
</reference>
<comment type="cofactor">
    <cofactor evidence="1">
        <name>pantetheine 4'-phosphate</name>
        <dbReference type="ChEBI" id="CHEBI:47942"/>
    </cofactor>
</comment>
<feature type="domain" description="Carrier" evidence="3">
    <location>
        <begin position="962"/>
        <end position="1037"/>
    </location>
</feature>
<sequence length="2353" mass="250570">MMEHVRPVTPLQEGLLFQVLARRERADVPDVHVAQLALDLRGAVDPGRWRAAAQALLDRHPALRVGFRQETTGRSVAVAGEHVVLPWQEIDLGHLSAQGYGRAALDRELAAQTETDLLRGFDPAVAPLLRATLYRLGPEWYRLVLTHHRLVLGAASMRALLDELLASAGAAVPVPEGWTCVGDPVPEDRTGLAGGVFGDDPEPGFPAYSGAGTLIASGAGHDPAQLPERLGEELDPATTAALAALAHEELVTPEAVVRAAWGIVLSALTGTPDVVFGTMATVRPERTGQDRRDGRAETDACARVGQFGVVVPVRLRVDPARPTGDLLREAGGAGGAAEPGAVPPMDQLFDTMVVFAGHPVNAGLPRWVDDVEVADAAVRDFSPCPLTLIATDSERLRLELVFAPGAVDAVLAGRVLARFTGVLRQLAHASIPSAGRLDLLLEGERVELLGPRTLGENPRNVPSSIIDVLREQARRHPDAVALVTEQQRWTYAELDDWSGRVAAGLCNLPDWDGHIVGLQLPRAWMLPAALAVLRSGAAALLLDEAAPAERSYAMLADASPTVVVRSVEELENAWFAASSELPAIIPGSPALVVYTSGSTGEPQGVVVTQMALANLLASHRRHLMVRYGTRLRLGQVQPFTSDAFWDQVLWMLAGHQLHVIADDVHRDPETLITYLDRHGIDGIDLTPTHLRELIPAGLLDANAGRLKLLTVGGEPLDPALWRRICGEPGLRVHDLYGAVETTVDAWGRLSGPSGRRSAYRVDGVRTYLLDAALRPVPAGVVGELYVAGAGLALGYLDRPAQTAARFVADPFRPGERMYRTGDLARRGADGVLEFAGRTDRQLKIHGHRVEPGEIEAALCSLPGVAQAAVVLREGTLTGYLVRRGSGLFNGPKQPGRPGEGGTPAELPREETAGLRERLERVLPGHLVPERFVRLAALPRTPGGKLDVAALPSPPSSQPPAVPPRTEREALLAGVFAEMLGLERVGIHDDFLALGGHPLLVLRLAGRLSVGLGLKVGVRDILDAPTVERLARRLPYGDRPRLRAGSAPNSPEQTELSPAQRRPWSDYRRSGPDGGANVAIAWRLIGPLDVAALGAAVADLARRHDPLRSVVTEHDGVPHLTVRDEVPALRVIEAGGAGRPRPAQRLAAEARYAFRPDREIPLRVTLFRVAEDEHLLLLLAHRIAADECSDVPLLTDLSRAYAARTRGEEPRFAPLPVRYADYSRWQNDLLGDPADPASPAARQRNYWSRRLAGLPDEMTLPADHQGPVTGAGGAESFAIGAAAAGRLRGVAAAHDVPVSLLFQAAVAVLLTKLGAGNDIPLVSPVSGRRDPALEGLVGCFGNAVVLRADTSGDPLLPELLARLRDTALAAADRQDLPFDGPAQVMVTYRAQVRRALDLPGLGCLPVRVERATPRADLCFGVADLGPAGMEGLIDYSADRFDPLTVAALGSRLVRVLEQMAAAPGARLSSYHALLPGERERVTGRWATGGPVSIDMMGLSVVDVVAQQARLTPHATALVTAAGRWSFAELEAWTNRAARVLLWAGPLRGRLVALHLDRAWMLPAILAVLKTGAAYLSPEPGQVPPAGAEPVLTLDSAALLDGGESDAPLTDAERGGPLVPDLPAWVSGTGVVVTHSALVNLATSHHARLMGPDSSRCRVAHTASFAHARSWEPVLWMLAGHELHVIPDGPGLVARLRDARIEVLEVTPAQLVRLLPVGLLGIGLSVLLIGDGPVDHDVWQGVCAVPGLVVHQLYGSAETSVDAYGWHGYANGGRAAYRLDGVCTYVLDASLHPVPVGVTGDLYVAGAGLAYGYLGRPGRTASCFVADPFRPGQRMYRTGDLARWTTDGMLTLVRRRDRPPVTPLTPAALRLLGTGGPIGGFSGSEVVQLPAGVDPDRLQAALRAVVAAHPALRTRLTGDGLEQPDRWQAPLIRTVPARDQDPQELWRSISRQAGLERARLDPREGVMLTAVRFDRGPDHSGRLLIVANQLVVDSVSWHVLLSDLSLAYSQTLCGNINLVPEGTSFRHWARRLTGLAQARGPEMRQWCKILTAAPRLPVDRDVDPVLDRTTSLQEVGRELPVARTDQILHAAPLAFGVPVCEVLLTALALAVGDLRRRHQDRGAGQGHGGDARDEGSAGPSSSLRGSARLRGVLVSLTADGRSTETADTAGTANGTNAAGTFDISRTVGCFTHTYPAHLDPGDVDLDDALAGGPAAAQAVTNVAKALAEIPDGGLGYGLLREVNRCTAGELARHPEPQIGFFWAGRTDFPAPADWSPAPESEAAGAESPVTQALVVTARVEERPTGPQLTVSWVWPEGVLDASTVEDLADTWLRALTAIGRCAARQQTPGPAQEQT</sequence>
<dbReference type="Pfam" id="PF00501">
    <property type="entry name" value="AMP-binding"/>
    <property type="match status" value="3"/>
</dbReference>
<dbReference type="Gene3D" id="3.40.50.1820">
    <property type="entry name" value="alpha/beta hydrolase"/>
    <property type="match status" value="1"/>
</dbReference>
<dbReference type="PROSITE" id="PS50075">
    <property type="entry name" value="CARRIER"/>
    <property type="match status" value="1"/>
</dbReference>
<dbReference type="Gene3D" id="3.40.50.12780">
    <property type="entry name" value="N-terminal domain of ligase-like"/>
    <property type="match status" value="2"/>
</dbReference>
<evidence type="ECO:0000313" key="4">
    <source>
        <dbReference type="EMBL" id="MBT0772267.1"/>
    </source>
</evidence>
<dbReference type="InterPro" id="IPR029058">
    <property type="entry name" value="AB_hydrolase_fold"/>
</dbReference>
<dbReference type="SUPFAM" id="SSF47336">
    <property type="entry name" value="ACP-like"/>
    <property type="match status" value="1"/>
</dbReference>
<dbReference type="InterPro" id="IPR045851">
    <property type="entry name" value="AMP-bd_C_sf"/>
</dbReference>
<dbReference type="InterPro" id="IPR009081">
    <property type="entry name" value="PP-bd_ACP"/>
</dbReference>
<dbReference type="PANTHER" id="PTHR45527">
    <property type="entry name" value="NONRIBOSOMAL PEPTIDE SYNTHETASE"/>
    <property type="match status" value="1"/>
</dbReference>
<dbReference type="SUPFAM" id="SSF56801">
    <property type="entry name" value="Acetyl-CoA synthetase-like"/>
    <property type="match status" value="2"/>
</dbReference>
<evidence type="ECO:0000313" key="5">
    <source>
        <dbReference type="Proteomes" id="UP001197247"/>
    </source>
</evidence>
<comment type="caution">
    <text evidence="4">The sequence shown here is derived from an EMBL/GenBank/DDBJ whole genome shotgun (WGS) entry which is preliminary data.</text>
</comment>
<dbReference type="SUPFAM" id="SSF52777">
    <property type="entry name" value="CoA-dependent acyltransferases"/>
    <property type="match status" value="6"/>
</dbReference>
<organism evidence="4 5">
    <name type="scientific">Kineosporia corallincola</name>
    <dbReference type="NCBI Taxonomy" id="2835133"/>
    <lineage>
        <taxon>Bacteria</taxon>
        <taxon>Bacillati</taxon>
        <taxon>Actinomycetota</taxon>
        <taxon>Actinomycetes</taxon>
        <taxon>Kineosporiales</taxon>
        <taxon>Kineosporiaceae</taxon>
        <taxon>Kineosporia</taxon>
    </lineage>
</organism>
<dbReference type="Gene3D" id="2.30.38.10">
    <property type="entry name" value="Luciferase, Domain 3"/>
    <property type="match status" value="1"/>
</dbReference>
<evidence type="ECO:0000259" key="3">
    <source>
        <dbReference type="PROSITE" id="PS50075"/>
    </source>
</evidence>
<evidence type="ECO:0000256" key="2">
    <source>
        <dbReference type="SAM" id="MobiDB-lite"/>
    </source>
</evidence>
<dbReference type="InterPro" id="IPR023213">
    <property type="entry name" value="CAT-like_dom_sf"/>
</dbReference>
<dbReference type="Gene3D" id="3.30.559.10">
    <property type="entry name" value="Chloramphenicol acetyltransferase-like domain"/>
    <property type="match status" value="3"/>
</dbReference>
<dbReference type="InterPro" id="IPR001242">
    <property type="entry name" value="Condensation_dom"/>
</dbReference>
<dbReference type="Gene3D" id="3.30.300.30">
    <property type="match status" value="1"/>
</dbReference>
<dbReference type="EMBL" id="JAHBAY010000011">
    <property type="protein sequence ID" value="MBT0772267.1"/>
    <property type="molecule type" value="Genomic_DNA"/>
</dbReference>
<feature type="region of interest" description="Disordered" evidence="2">
    <location>
        <begin position="887"/>
        <end position="908"/>
    </location>
</feature>
<feature type="region of interest" description="Disordered" evidence="2">
    <location>
        <begin position="1037"/>
        <end position="1069"/>
    </location>
</feature>
<dbReference type="InterPro" id="IPR000873">
    <property type="entry name" value="AMP-dep_synth/lig_dom"/>
</dbReference>
<feature type="region of interest" description="Disordered" evidence="2">
    <location>
        <begin position="2117"/>
        <end position="2142"/>
    </location>
</feature>
<dbReference type="Proteomes" id="UP001197247">
    <property type="component" value="Unassembled WGS sequence"/>
</dbReference>
<dbReference type="Gene3D" id="3.40.50.980">
    <property type="match status" value="2"/>
</dbReference>
<gene>
    <name evidence="4" type="ORF">KIH74_25200</name>
</gene>
<protein>
    <submittedName>
        <fullName evidence="4">AMP-binding protein</fullName>
    </submittedName>
</protein>
<dbReference type="Gene3D" id="3.30.559.30">
    <property type="entry name" value="Nonribosomal peptide synthetase, condensation domain"/>
    <property type="match status" value="3"/>
</dbReference>
<accession>A0ABS5TMF6</accession>
<proteinExistence type="predicted"/>
<dbReference type="PANTHER" id="PTHR45527:SF1">
    <property type="entry name" value="FATTY ACID SYNTHASE"/>
    <property type="match status" value="1"/>
</dbReference>
<feature type="compositionally biased region" description="Polar residues" evidence="2">
    <location>
        <begin position="1046"/>
        <end position="1056"/>
    </location>
</feature>
<name>A0ABS5TMF6_9ACTN</name>
<keyword evidence="5" id="KW-1185">Reference proteome</keyword>
<dbReference type="CDD" id="cd05930">
    <property type="entry name" value="A_NRPS"/>
    <property type="match status" value="1"/>
</dbReference>